<gene>
    <name evidence="2" type="ORF">LOD99_15546</name>
</gene>
<evidence type="ECO:0000256" key="1">
    <source>
        <dbReference type="SAM" id="Phobius"/>
    </source>
</evidence>
<sequence length="234" mass="26988">MVNILLGQQGDYTKYPCFLCLWDSRADEVHWKKKNSPVRQRLAVGEKNTINEPLVSRDRIILPPLHIKFGLMKQFVKALNKDGTCFNYLCSVYRGLSRENLKAGIFDGPQIRKLIKDEDFASHMTGVEAATWYSFVDVVNGFLGNTKVANYQNLVEGMLKNFHSLGTRMSTTLHCLYSHLERFPENLGDLSEEQGERFHQDIRTMEERYQGQWTLTFWLITTGALCVITPIYLI</sequence>
<feature type="transmembrane region" description="Helical" evidence="1">
    <location>
        <begin position="213"/>
        <end position="233"/>
    </location>
</feature>
<proteinExistence type="predicted"/>
<dbReference type="PANTHER" id="PTHR46114:SF1">
    <property type="entry name" value="ZAD DOMAIN-CONTAINING PROTEIN"/>
    <property type="match status" value="1"/>
</dbReference>
<dbReference type="Proteomes" id="UP001165289">
    <property type="component" value="Unassembled WGS sequence"/>
</dbReference>
<reference evidence="2 3" key="1">
    <citation type="journal article" date="2023" name="BMC Biol.">
        <title>The compact genome of the sponge Oopsacas minuta (Hexactinellida) is lacking key metazoan core genes.</title>
        <authorList>
            <person name="Santini S."/>
            <person name="Schenkelaars Q."/>
            <person name="Jourda C."/>
            <person name="Duchesne M."/>
            <person name="Belahbib H."/>
            <person name="Rocher C."/>
            <person name="Selva M."/>
            <person name="Riesgo A."/>
            <person name="Vervoort M."/>
            <person name="Leys S.P."/>
            <person name="Kodjabachian L."/>
            <person name="Le Bivic A."/>
            <person name="Borchiellini C."/>
            <person name="Claverie J.M."/>
            <person name="Renard E."/>
        </authorList>
    </citation>
    <scope>NUCLEOTIDE SEQUENCE [LARGE SCALE GENOMIC DNA]</scope>
    <source>
        <strain evidence="2">SPO-2</strain>
    </source>
</reference>
<evidence type="ECO:0000313" key="2">
    <source>
        <dbReference type="EMBL" id="KAI6658277.1"/>
    </source>
</evidence>
<dbReference type="EMBL" id="JAKMXF010000099">
    <property type="protein sequence ID" value="KAI6658277.1"/>
    <property type="molecule type" value="Genomic_DNA"/>
</dbReference>
<keyword evidence="1" id="KW-1133">Transmembrane helix</keyword>
<dbReference type="PANTHER" id="PTHR46114">
    <property type="entry name" value="APPLE DOMAIN-CONTAINING PROTEIN"/>
    <property type="match status" value="1"/>
</dbReference>
<accession>A0AAV7KAJ3</accession>
<comment type="caution">
    <text evidence="2">The sequence shown here is derived from an EMBL/GenBank/DDBJ whole genome shotgun (WGS) entry which is preliminary data.</text>
</comment>
<keyword evidence="1" id="KW-0472">Membrane</keyword>
<dbReference type="AlphaFoldDB" id="A0AAV7KAJ3"/>
<organism evidence="2 3">
    <name type="scientific">Oopsacas minuta</name>
    <dbReference type="NCBI Taxonomy" id="111878"/>
    <lineage>
        <taxon>Eukaryota</taxon>
        <taxon>Metazoa</taxon>
        <taxon>Porifera</taxon>
        <taxon>Hexactinellida</taxon>
        <taxon>Hexasterophora</taxon>
        <taxon>Lyssacinosida</taxon>
        <taxon>Leucopsacidae</taxon>
        <taxon>Oopsacas</taxon>
    </lineage>
</organism>
<keyword evidence="3" id="KW-1185">Reference proteome</keyword>
<evidence type="ECO:0000313" key="3">
    <source>
        <dbReference type="Proteomes" id="UP001165289"/>
    </source>
</evidence>
<name>A0AAV7KAJ3_9METZ</name>
<protein>
    <submittedName>
        <fullName evidence="2">Uncharacterized protein</fullName>
    </submittedName>
</protein>
<keyword evidence="1" id="KW-0812">Transmembrane</keyword>